<dbReference type="AlphaFoldDB" id="A0A699GS36"/>
<dbReference type="InterPro" id="IPR012337">
    <property type="entry name" value="RNaseH-like_sf"/>
</dbReference>
<dbReference type="EMBL" id="BKCJ010022375">
    <property type="protein sequence ID" value="GEV39794.1"/>
    <property type="molecule type" value="Genomic_DNA"/>
</dbReference>
<keyword evidence="2" id="KW-0378">Hydrolase</keyword>
<comment type="caution">
    <text evidence="6">The sequence shown here is derived from an EMBL/GenBank/DDBJ whole genome shotgun (WGS) entry which is preliminary data.</text>
</comment>
<gene>
    <name evidence="6" type="ORF">Tci_111771</name>
</gene>
<evidence type="ECO:0000259" key="5">
    <source>
        <dbReference type="PROSITE" id="PS50994"/>
    </source>
</evidence>
<feature type="region of interest" description="Disordered" evidence="4">
    <location>
        <begin position="322"/>
        <end position="352"/>
    </location>
</feature>
<dbReference type="PANTHER" id="PTHR42648">
    <property type="entry name" value="TRANSPOSASE, PUTATIVE-RELATED"/>
    <property type="match status" value="1"/>
</dbReference>
<keyword evidence="3" id="KW-0175">Coiled coil</keyword>
<proteinExistence type="predicted"/>
<feature type="region of interest" description="Disordered" evidence="4">
    <location>
        <begin position="59"/>
        <end position="103"/>
    </location>
</feature>
<evidence type="ECO:0000313" key="6">
    <source>
        <dbReference type="EMBL" id="GEV39794.1"/>
    </source>
</evidence>
<dbReference type="GO" id="GO:0003676">
    <property type="term" value="F:nucleic acid binding"/>
    <property type="evidence" value="ECO:0007669"/>
    <property type="project" value="InterPro"/>
</dbReference>
<feature type="coiled-coil region" evidence="3">
    <location>
        <begin position="709"/>
        <end position="779"/>
    </location>
</feature>
<dbReference type="InterPro" id="IPR036397">
    <property type="entry name" value="RNaseH_sf"/>
</dbReference>
<accession>A0A699GS36</accession>
<dbReference type="SUPFAM" id="SSF53098">
    <property type="entry name" value="Ribonuclease H-like"/>
    <property type="match status" value="1"/>
</dbReference>
<evidence type="ECO:0000256" key="3">
    <source>
        <dbReference type="SAM" id="Coils"/>
    </source>
</evidence>
<feature type="domain" description="Integrase catalytic" evidence="5">
    <location>
        <begin position="128"/>
        <end position="296"/>
    </location>
</feature>
<evidence type="ECO:0000256" key="2">
    <source>
        <dbReference type="ARBA" id="ARBA00022801"/>
    </source>
</evidence>
<sequence>MHGEVIPQEEISQKFLRSLSQEWTMHTIVWRNKPEIKTLSLDDLFNNLKDYESEPTVVSNEPKNVRKENGARIIKDQVSKSKEEEEPKGNPQQDLKDKGVIKSGCSRNMTGNKSYLTDYEEIDGGFIAFVVPRKDNMYSIDLKNAIPQGGLTYLFANATSEESNIWRRRLGHKGKQHKASCKTKTISSISQPLQMLHIDLFGPTFVKSLKKKMYRLVVTDDSSRVIRGNLVTPQQNEVAERKNKILIEGAKTMLADSKLPTTFWAEAVNTACYVQNRVLVIKPYNKTRYELFLGRKHALSFMRPFGCPITILNTIDYQGEEEKKDTKDLGNEDSEALITEEPRKSSIELPDDPNMPELEDISIFEDLNEDGHIQEEGIDYNEVFAPVARIEAIRLFLAYASFKDFVVYQMDVKSAFIYGKIEEETTSTPMETHKTLLKDEKGEDVDEHLYRSIIGSLIYLTSSRLDIMFAVTAKVKNINGEAQLHAKVDGKKVVISEASTRRHLRFEDEGDDTLMFDSEKDIQGEEVVIEEVNVASIATATTTTAATTLIISIKEITLAKALIEINTSRPKANGLVISKRARDDLKQESSKKQKIKDENESKELKRCLEIVLDDGDEVTINATPLSSKSPAIVDYNIYKQGRKSFFHIFRADGEDCWDIKTKDFIDAIKDYYCCWSSLKSLNGREQSSSSTSTLPQSFEMGESYHKTSLERHKEQIKEILNHLDELSLDCIEHIEDKIKGLGNGRVIIQQDFENLETKLQEARAQISKLQRKLMGNNNKIALARLGFQY</sequence>
<dbReference type="PROSITE" id="PS50994">
    <property type="entry name" value="INTEGRASE"/>
    <property type="match status" value="1"/>
</dbReference>
<evidence type="ECO:0000256" key="4">
    <source>
        <dbReference type="SAM" id="MobiDB-lite"/>
    </source>
</evidence>
<name>A0A699GS36_TANCI</name>
<feature type="coiled-coil region" evidence="3">
    <location>
        <begin position="578"/>
        <end position="605"/>
    </location>
</feature>
<keyword evidence="1" id="KW-0479">Metal-binding</keyword>
<dbReference type="InterPro" id="IPR039537">
    <property type="entry name" value="Retrotran_Ty1/copia-like"/>
</dbReference>
<dbReference type="GO" id="GO:0016787">
    <property type="term" value="F:hydrolase activity"/>
    <property type="evidence" value="ECO:0007669"/>
    <property type="project" value="UniProtKB-KW"/>
</dbReference>
<protein>
    <recommendedName>
        <fullName evidence="5">Integrase catalytic domain-containing protein</fullName>
    </recommendedName>
</protein>
<dbReference type="PANTHER" id="PTHR42648:SF32">
    <property type="entry name" value="RIBONUCLEASE H-LIKE DOMAIN, GAG-PRE-INTEGRASE DOMAIN PROTEIN-RELATED"/>
    <property type="match status" value="1"/>
</dbReference>
<dbReference type="Pfam" id="PF07727">
    <property type="entry name" value="RVT_2"/>
    <property type="match status" value="1"/>
</dbReference>
<reference evidence="6" key="1">
    <citation type="journal article" date="2019" name="Sci. Rep.">
        <title>Draft genome of Tanacetum cinerariifolium, the natural source of mosquito coil.</title>
        <authorList>
            <person name="Yamashiro T."/>
            <person name="Shiraishi A."/>
            <person name="Satake H."/>
            <person name="Nakayama K."/>
        </authorList>
    </citation>
    <scope>NUCLEOTIDE SEQUENCE</scope>
</reference>
<dbReference type="GO" id="GO:0046872">
    <property type="term" value="F:metal ion binding"/>
    <property type="evidence" value="ECO:0007669"/>
    <property type="project" value="UniProtKB-KW"/>
</dbReference>
<organism evidence="6">
    <name type="scientific">Tanacetum cinerariifolium</name>
    <name type="common">Dalmatian daisy</name>
    <name type="synonym">Chrysanthemum cinerariifolium</name>
    <dbReference type="NCBI Taxonomy" id="118510"/>
    <lineage>
        <taxon>Eukaryota</taxon>
        <taxon>Viridiplantae</taxon>
        <taxon>Streptophyta</taxon>
        <taxon>Embryophyta</taxon>
        <taxon>Tracheophyta</taxon>
        <taxon>Spermatophyta</taxon>
        <taxon>Magnoliopsida</taxon>
        <taxon>eudicotyledons</taxon>
        <taxon>Gunneridae</taxon>
        <taxon>Pentapetalae</taxon>
        <taxon>asterids</taxon>
        <taxon>campanulids</taxon>
        <taxon>Asterales</taxon>
        <taxon>Asteraceae</taxon>
        <taxon>Asteroideae</taxon>
        <taxon>Anthemideae</taxon>
        <taxon>Anthemidinae</taxon>
        <taxon>Tanacetum</taxon>
    </lineage>
</organism>
<feature type="compositionally biased region" description="Basic and acidic residues" evidence="4">
    <location>
        <begin position="63"/>
        <end position="100"/>
    </location>
</feature>
<dbReference type="InterPro" id="IPR013103">
    <property type="entry name" value="RVT_2"/>
</dbReference>
<dbReference type="GO" id="GO:0015074">
    <property type="term" value="P:DNA integration"/>
    <property type="evidence" value="ECO:0007669"/>
    <property type="project" value="InterPro"/>
</dbReference>
<evidence type="ECO:0000256" key="1">
    <source>
        <dbReference type="ARBA" id="ARBA00022723"/>
    </source>
</evidence>
<dbReference type="InterPro" id="IPR001584">
    <property type="entry name" value="Integrase_cat-core"/>
</dbReference>
<dbReference type="Gene3D" id="3.30.420.10">
    <property type="entry name" value="Ribonuclease H-like superfamily/Ribonuclease H"/>
    <property type="match status" value="1"/>
</dbReference>